<reference evidence="1" key="1">
    <citation type="journal article" date="2015" name="Nature">
        <title>Complex archaea that bridge the gap between prokaryotes and eukaryotes.</title>
        <authorList>
            <person name="Spang A."/>
            <person name="Saw J.H."/>
            <person name="Jorgensen S.L."/>
            <person name="Zaremba-Niedzwiedzka K."/>
            <person name="Martijn J."/>
            <person name="Lind A.E."/>
            <person name="van Eijk R."/>
            <person name="Schleper C."/>
            <person name="Guy L."/>
            <person name="Ettema T.J."/>
        </authorList>
    </citation>
    <scope>NUCLEOTIDE SEQUENCE</scope>
</reference>
<evidence type="ECO:0000313" key="1">
    <source>
        <dbReference type="EMBL" id="KKM02563.1"/>
    </source>
</evidence>
<organism evidence="1">
    <name type="scientific">marine sediment metagenome</name>
    <dbReference type="NCBI Taxonomy" id="412755"/>
    <lineage>
        <taxon>unclassified sequences</taxon>
        <taxon>metagenomes</taxon>
        <taxon>ecological metagenomes</taxon>
    </lineage>
</organism>
<name>A0A0F9JUC9_9ZZZZ</name>
<sequence length="49" mass="5737">MILKKLVVKLKATKYGVKMKKSEKFLEIITRPIAWLVGLLFKSIEVFEK</sequence>
<accession>A0A0F9JUC9</accession>
<gene>
    <name evidence="1" type="ORF">LCGC14_1783200</name>
</gene>
<dbReference type="EMBL" id="LAZR01016897">
    <property type="protein sequence ID" value="KKM02563.1"/>
    <property type="molecule type" value="Genomic_DNA"/>
</dbReference>
<comment type="caution">
    <text evidence="1">The sequence shown here is derived from an EMBL/GenBank/DDBJ whole genome shotgun (WGS) entry which is preliminary data.</text>
</comment>
<protein>
    <submittedName>
        <fullName evidence="1">Uncharacterized protein</fullName>
    </submittedName>
</protein>
<proteinExistence type="predicted"/>
<dbReference type="AlphaFoldDB" id="A0A0F9JUC9"/>